<dbReference type="Proteomes" id="UP000026962">
    <property type="component" value="Chromosome 2"/>
</dbReference>
<dbReference type="Gramene" id="OPUNC02G02200.1">
    <property type="protein sequence ID" value="OPUNC02G02200.1"/>
    <property type="gene ID" value="OPUNC02G02200"/>
</dbReference>
<organism evidence="2">
    <name type="scientific">Oryza punctata</name>
    <name type="common">Red rice</name>
    <dbReference type="NCBI Taxonomy" id="4537"/>
    <lineage>
        <taxon>Eukaryota</taxon>
        <taxon>Viridiplantae</taxon>
        <taxon>Streptophyta</taxon>
        <taxon>Embryophyta</taxon>
        <taxon>Tracheophyta</taxon>
        <taxon>Spermatophyta</taxon>
        <taxon>Magnoliopsida</taxon>
        <taxon>Liliopsida</taxon>
        <taxon>Poales</taxon>
        <taxon>Poaceae</taxon>
        <taxon>BOP clade</taxon>
        <taxon>Oryzoideae</taxon>
        <taxon>Oryzeae</taxon>
        <taxon>Oryzinae</taxon>
        <taxon>Oryza</taxon>
    </lineage>
</organism>
<reference evidence="2" key="1">
    <citation type="submission" date="2015-04" db="UniProtKB">
        <authorList>
            <consortium name="EnsemblPlants"/>
        </authorList>
    </citation>
    <scope>IDENTIFICATION</scope>
</reference>
<evidence type="ECO:0000313" key="3">
    <source>
        <dbReference type="Proteomes" id="UP000026962"/>
    </source>
</evidence>
<keyword evidence="1" id="KW-0472">Membrane</keyword>
<name>A0A0E0JV85_ORYPU</name>
<dbReference type="EnsemblPlants" id="OPUNC02G02200.1">
    <property type="protein sequence ID" value="OPUNC02G02200.1"/>
    <property type="gene ID" value="OPUNC02G02200"/>
</dbReference>
<reference evidence="2" key="2">
    <citation type="submission" date="2018-05" db="EMBL/GenBank/DDBJ databases">
        <title>OpunRS2 (Oryza punctata Reference Sequence Version 2).</title>
        <authorList>
            <person name="Zhang J."/>
            <person name="Kudrna D."/>
            <person name="Lee S."/>
            <person name="Talag J."/>
            <person name="Welchert J."/>
            <person name="Wing R.A."/>
        </authorList>
    </citation>
    <scope>NUCLEOTIDE SEQUENCE [LARGE SCALE GENOMIC DNA]</scope>
</reference>
<proteinExistence type="predicted"/>
<feature type="transmembrane region" description="Helical" evidence="1">
    <location>
        <begin position="83"/>
        <end position="110"/>
    </location>
</feature>
<dbReference type="HOGENOM" id="CLU_1963157_0_0_1"/>
<protein>
    <submittedName>
        <fullName evidence="2">Uncharacterized protein</fullName>
    </submittedName>
</protein>
<keyword evidence="1" id="KW-1133">Transmembrane helix</keyword>
<keyword evidence="3" id="KW-1185">Reference proteome</keyword>
<dbReference type="AlphaFoldDB" id="A0A0E0JV85"/>
<sequence length="128" mass="14417">MASTMTRRHREDVQHAGSPLAIMVDSSSDHARDTHKLPIWVLDLEQITPTCRRPFNALADLPPESKLIYGEALQQMLTDGRHVLILLLLLAPVTVAAIDKLQISICYPVLLTIVTKKKKKLTCKHMRD</sequence>
<accession>A0A0E0JV85</accession>
<keyword evidence="1" id="KW-0812">Transmembrane</keyword>
<evidence type="ECO:0000256" key="1">
    <source>
        <dbReference type="SAM" id="Phobius"/>
    </source>
</evidence>
<evidence type="ECO:0000313" key="2">
    <source>
        <dbReference type="EnsemblPlants" id="OPUNC02G02200.1"/>
    </source>
</evidence>